<organism evidence="2">
    <name type="scientific">marine sediment metagenome</name>
    <dbReference type="NCBI Taxonomy" id="412755"/>
    <lineage>
        <taxon>unclassified sequences</taxon>
        <taxon>metagenomes</taxon>
        <taxon>ecological metagenomes</taxon>
    </lineage>
</organism>
<dbReference type="GO" id="GO:0016818">
    <property type="term" value="F:hydrolase activity, acting on acid anhydrides, in phosphorus-containing anhydrides"/>
    <property type="evidence" value="ECO:0007669"/>
    <property type="project" value="InterPro"/>
</dbReference>
<accession>A0A0F9R710</accession>
<evidence type="ECO:0000313" key="2">
    <source>
        <dbReference type="EMBL" id="KKN52305.1"/>
    </source>
</evidence>
<dbReference type="EMBL" id="LAZR01001025">
    <property type="protein sequence ID" value="KKN52305.1"/>
    <property type="molecule type" value="Genomic_DNA"/>
</dbReference>
<dbReference type="Pfam" id="PF00270">
    <property type="entry name" value="DEAD"/>
    <property type="match status" value="1"/>
</dbReference>
<gene>
    <name evidence="2" type="ORF">LCGC14_0614000</name>
</gene>
<dbReference type="GO" id="GO:0005524">
    <property type="term" value="F:ATP binding"/>
    <property type="evidence" value="ECO:0007669"/>
    <property type="project" value="InterPro"/>
</dbReference>
<sequence length="536" mass="61289">MLHKPFELPPPQAFNMPERYTEWRPFQDLAILEIVDTDKRFITQVCPTGFGKSLTYVAAATLQRGRGIILTSTKGLQSQLIFDFKSMGAVDIRGRNAYPCLLLNDGSRCDTGPCNAGIRCKLRDSGCSYFDKVKEALKAPLVISNYAYWMTSNAYGDGLGKFNFMVCDEAHDTPDTVSSFLTVKLSRTDPLIKPILPSNNEIYQMTMPMWKAWAWDRGKGVGVEVDALVDYIKGGGGDQNDRWKLSRLRSLLQDLETLAKADEDDWVLDVDKFSATFCPIWPKAYCEKYLFQDIEKVLLTSASVRAKTMEYLGIAGEELIMSEYPHMFPVDRRLLIHIPTIRLNFRTTPEEMRVWQRRVDQIIRPRLDRKGIMHTGSYIRRDLILNNSKFKSSMITHQRADTERRVLEFKDSMPPSTLVSPSVTTGFDFPYDECRYQIIGKLCYPDTRNKITAARAKDDRDYAPYIAMQQLVQACGRGCRAADDLCENFIIDDNIGWFMERYSSFAPDWFNEAFVAKGAIPPPATLYKGEYHDDNM</sequence>
<name>A0A0F9R710_9ZZZZ</name>
<protein>
    <recommendedName>
        <fullName evidence="1">ATP-dependent helicase C-terminal domain-containing protein</fullName>
    </recommendedName>
</protein>
<dbReference type="InterPro" id="IPR006555">
    <property type="entry name" value="ATP-dep_Helicase_C"/>
</dbReference>
<feature type="domain" description="ATP-dependent helicase C-terminal" evidence="1">
    <location>
        <begin position="374"/>
        <end position="497"/>
    </location>
</feature>
<dbReference type="SMART" id="SM00491">
    <property type="entry name" value="HELICc2"/>
    <property type="match status" value="1"/>
</dbReference>
<dbReference type="GO" id="GO:0003676">
    <property type="term" value="F:nucleic acid binding"/>
    <property type="evidence" value="ECO:0007669"/>
    <property type="project" value="InterPro"/>
</dbReference>
<dbReference type="GO" id="GO:0004386">
    <property type="term" value="F:helicase activity"/>
    <property type="evidence" value="ECO:0007669"/>
    <property type="project" value="InterPro"/>
</dbReference>
<dbReference type="Gene3D" id="3.40.50.300">
    <property type="entry name" value="P-loop containing nucleotide triphosphate hydrolases"/>
    <property type="match status" value="3"/>
</dbReference>
<reference evidence="2" key="1">
    <citation type="journal article" date="2015" name="Nature">
        <title>Complex archaea that bridge the gap between prokaryotes and eukaryotes.</title>
        <authorList>
            <person name="Spang A."/>
            <person name="Saw J.H."/>
            <person name="Jorgensen S.L."/>
            <person name="Zaremba-Niedzwiedzka K."/>
            <person name="Martijn J."/>
            <person name="Lind A.E."/>
            <person name="van Eijk R."/>
            <person name="Schleper C."/>
            <person name="Guy L."/>
            <person name="Ettema T.J."/>
        </authorList>
    </citation>
    <scope>NUCLEOTIDE SEQUENCE</scope>
</reference>
<dbReference type="InterPro" id="IPR011545">
    <property type="entry name" value="DEAD/DEAH_box_helicase_dom"/>
</dbReference>
<dbReference type="InterPro" id="IPR027417">
    <property type="entry name" value="P-loop_NTPase"/>
</dbReference>
<evidence type="ECO:0000259" key="1">
    <source>
        <dbReference type="SMART" id="SM00491"/>
    </source>
</evidence>
<dbReference type="SUPFAM" id="SSF52540">
    <property type="entry name" value="P-loop containing nucleoside triphosphate hydrolases"/>
    <property type="match status" value="1"/>
</dbReference>
<dbReference type="GO" id="GO:0006139">
    <property type="term" value="P:nucleobase-containing compound metabolic process"/>
    <property type="evidence" value="ECO:0007669"/>
    <property type="project" value="InterPro"/>
</dbReference>
<dbReference type="AlphaFoldDB" id="A0A0F9R710"/>
<proteinExistence type="predicted"/>
<dbReference type="Pfam" id="PF13307">
    <property type="entry name" value="Helicase_C_2"/>
    <property type="match status" value="1"/>
</dbReference>
<comment type="caution">
    <text evidence="2">The sequence shown here is derived from an EMBL/GenBank/DDBJ whole genome shotgun (WGS) entry which is preliminary data.</text>
</comment>